<name>A0A7W3NQP8_STRMR</name>
<proteinExistence type="predicted"/>
<dbReference type="Proteomes" id="UP000577386">
    <property type="component" value="Unassembled WGS sequence"/>
</dbReference>
<evidence type="ECO:0000313" key="1">
    <source>
        <dbReference type="EMBL" id="MBA9054938.1"/>
    </source>
</evidence>
<reference evidence="1 2" key="1">
    <citation type="submission" date="2020-08" db="EMBL/GenBank/DDBJ databases">
        <title>Sequencing the genomes of 1000 actinobacteria strains.</title>
        <authorList>
            <person name="Klenk H.-P."/>
        </authorList>
    </citation>
    <scope>NUCLEOTIDE SEQUENCE [LARGE SCALE GENOMIC DNA]</scope>
    <source>
        <strain evidence="1 2">DSM 41827</strain>
    </source>
</reference>
<dbReference type="RefSeq" id="WP_182776273.1">
    <property type="nucleotide sequence ID" value="NZ_BAAAHW010000004.1"/>
</dbReference>
<dbReference type="AlphaFoldDB" id="A0A7W3NQP8"/>
<protein>
    <submittedName>
        <fullName evidence="1">Uncharacterized protein</fullName>
    </submittedName>
</protein>
<comment type="caution">
    <text evidence="1">The sequence shown here is derived from an EMBL/GenBank/DDBJ whole genome shotgun (WGS) entry which is preliminary data.</text>
</comment>
<dbReference type="EMBL" id="JACJIJ010000002">
    <property type="protein sequence ID" value="MBA9054938.1"/>
    <property type="molecule type" value="Genomic_DNA"/>
</dbReference>
<dbReference type="GeneID" id="93975398"/>
<evidence type="ECO:0000313" key="2">
    <source>
        <dbReference type="Proteomes" id="UP000577386"/>
    </source>
</evidence>
<organism evidence="1 2">
    <name type="scientific">Streptomyces murinus</name>
    <dbReference type="NCBI Taxonomy" id="33900"/>
    <lineage>
        <taxon>Bacteria</taxon>
        <taxon>Bacillati</taxon>
        <taxon>Actinomycetota</taxon>
        <taxon>Actinomycetes</taxon>
        <taxon>Kitasatosporales</taxon>
        <taxon>Streptomycetaceae</taxon>
        <taxon>Streptomyces</taxon>
    </lineage>
</organism>
<keyword evidence="2" id="KW-1185">Reference proteome</keyword>
<accession>A0A7W3NQP8</accession>
<sequence length="156" mass="16260">MAGRGRGRRVLLGVVAAVPALLLAWVVFAVVRLATSDYPLGGGPEKVPCAEALEFGGGKLPQGAYDTRCTVRSWLDTSYAAEFRMPRRDVGAWLAKSCPSGPAPGTEMCDDGADLCLNMDSEAAPPPAGAGADAVTVNVTYEGPDRALVRFSAFTV</sequence>
<gene>
    <name evidence="1" type="ORF">HDA42_004116</name>
</gene>